<evidence type="ECO:0000256" key="1">
    <source>
        <dbReference type="SAM" id="SignalP"/>
    </source>
</evidence>
<dbReference type="Proteomes" id="UP000297972">
    <property type="component" value="Unassembled WGS sequence"/>
</dbReference>
<evidence type="ECO:0000313" key="5">
    <source>
        <dbReference type="Proteomes" id="UP000297972"/>
    </source>
</evidence>
<proteinExistence type="predicted"/>
<evidence type="ECO:0000313" key="2">
    <source>
        <dbReference type="EMBL" id="QDA35698.1"/>
    </source>
</evidence>
<dbReference type="Proteomes" id="UP000296374">
    <property type="component" value="Plasmid unnamed7"/>
</dbReference>
<accession>A0A4Z1C8H4</accession>
<accession>A0A4Y5SRV6</accession>
<protein>
    <submittedName>
        <fullName evidence="3">Uncharacterized protein</fullName>
    </submittedName>
</protein>
<sequence length="117" mass="13283">MTCVIPMTLFVMILTVTEAVAAPAAGSFENELDIVNESYFTDRLYSREEPRPQTITRGQAAWTPFNIQQGFHSTHLMNEQACRNFLKNLRMNTGTACMNVHNGYVFYQVDFIGPLMP</sequence>
<dbReference type="EMBL" id="SRPG01000116">
    <property type="protein sequence ID" value="TGN58377.1"/>
    <property type="molecule type" value="Genomic_DNA"/>
</dbReference>
<geneLocation type="plasmid" evidence="2 4">
    <name>unnamed7</name>
</geneLocation>
<evidence type="ECO:0000313" key="4">
    <source>
        <dbReference type="Proteomes" id="UP000296374"/>
    </source>
</evidence>
<dbReference type="RefSeq" id="WP_135817904.1">
    <property type="nucleotide sequence ID" value="NZ_CP040758.1"/>
</dbReference>
<feature type="chain" id="PRO_5041610741" evidence="1">
    <location>
        <begin position="22"/>
        <end position="117"/>
    </location>
</feature>
<reference evidence="4" key="2">
    <citation type="submission" date="2019-05" db="EMBL/GenBank/DDBJ databases">
        <title>Tamlana fucoidanivorans sp. nov., isolated from the surface of algae collected from Fujian province in China.</title>
        <authorList>
            <person name="Li J."/>
        </authorList>
    </citation>
    <scope>NUCLEOTIDE SEQUENCE [LARGE SCALE GENOMIC DNA]</scope>
    <source>
        <strain evidence="4">2251</strain>
        <plasmid evidence="4">unnamed7</plasmid>
    </source>
</reference>
<evidence type="ECO:0000313" key="3">
    <source>
        <dbReference type="EMBL" id="TGN58377.1"/>
    </source>
</evidence>
<keyword evidence="1" id="KW-0732">Signal</keyword>
<name>A0A4Z1C8H4_9RHOB</name>
<feature type="signal peptide" evidence="1">
    <location>
        <begin position="1"/>
        <end position="21"/>
    </location>
</feature>
<organism evidence="3 5">
    <name type="scientific">Paracoccus liaowanqingii</name>
    <dbReference type="NCBI Taxonomy" id="2560053"/>
    <lineage>
        <taxon>Bacteria</taxon>
        <taxon>Pseudomonadati</taxon>
        <taxon>Pseudomonadota</taxon>
        <taxon>Alphaproteobacteria</taxon>
        <taxon>Rhodobacterales</taxon>
        <taxon>Paracoccaceae</taxon>
        <taxon>Paracoccus</taxon>
    </lineage>
</organism>
<keyword evidence="5" id="KW-1185">Reference proteome</keyword>
<dbReference type="KEGG" id="plia:E4191_16125"/>
<gene>
    <name evidence="2" type="ORF">E4191_16125</name>
    <name evidence="3" type="ORF">E4L95_12535</name>
</gene>
<dbReference type="AlphaFoldDB" id="A0A4Z1C8H4"/>
<keyword evidence="2" id="KW-0614">Plasmid</keyword>
<dbReference type="EMBL" id="CP040758">
    <property type="protein sequence ID" value="QDA35698.1"/>
    <property type="molecule type" value="Genomic_DNA"/>
</dbReference>
<reference evidence="3 5" key="1">
    <citation type="submission" date="2019-03" db="EMBL/GenBank/DDBJ databases">
        <authorList>
            <person name="Li J."/>
        </authorList>
    </citation>
    <scope>NUCLEOTIDE SEQUENCE [LARGE SCALE GENOMIC DNA]</scope>
    <source>
        <strain evidence="3 5">3058</strain>
    </source>
</reference>
<reference evidence="2" key="3">
    <citation type="journal article" date="2020" name="Int. J. Syst. Evol. Microbiol.">
        <title>Paracoccus liaowanqingii sp. nov., isolated from Tibetan antelope (Pantholops hodgsonii).</title>
        <authorList>
            <person name="Li J."/>
            <person name="Lu S."/>
            <person name="Jin D."/>
            <person name="Yang J."/>
            <person name="Lai X.H."/>
            <person name="Huang Y."/>
            <person name="Tian Z."/>
            <person name="Dong K."/>
            <person name="Zhang S."/>
            <person name="Lei W."/>
            <person name="Pu J."/>
            <person name="Zhang G."/>
            <person name="Wu X."/>
            <person name="Huang Y."/>
            <person name="Ren Z."/>
            <person name="Wang S."/>
            <person name="Xu J."/>
        </authorList>
    </citation>
    <scope>NUCLEOTIDE SEQUENCE</scope>
    <source>
        <strain evidence="2">2251</strain>
    </source>
</reference>